<proteinExistence type="predicted"/>
<dbReference type="Proteomes" id="UP000005566">
    <property type="component" value="Unassembled WGS sequence"/>
</dbReference>
<dbReference type="EMBL" id="AHKF01000052">
    <property type="protein sequence ID" value="EIA07079.1"/>
    <property type="molecule type" value="Genomic_DNA"/>
</dbReference>
<name>H7FWP1_FLAFP</name>
<accession>H7FWP1</accession>
<dbReference type="PATRIC" id="fig|1086011.3.peg.3507"/>
<dbReference type="AlphaFoldDB" id="H7FWP1"/>
<keyword evidence="2" id="KW-1185">Reference proteome</keyword>
<organism evidence="1 2">
    <name type="scientific">Flavobacterium frigoris (strain PS1)</name>
    <dbReference type="NCBI Taxonomy" id="1086011"/>
    <lineage>
        <taxon>Bacteria</taxon>
        <taxon>Pseudomonadati</taxon>
        <taxon>Bacteroidota</taxon>
        <taxon>Flavobacteriia</taxon>
        <taxon>Flavobacteriales</taxon>
        <taxon>Flavobacteriaceae</taxon>
        <taxon>Flavobacterium</taxon>
    </lineage>
</organism>
<comment type="caution">
    <text evidence="1">The sequence shown here is derived from an EMBL/GenBank/DDBJ whole genome shotgun (WGS) entry which is preliminary data.</text>
</comment>
<evidence type="ECO:0000313" key="1">
    <source>
        <dbReference type="EMBL" id="EIA07079.1"/>
    </source>
</evidence>
<gene>
    <name evidence="1" type="ORF">HJ01_03584</name>
</gene>
<reference evidence="1 2" key="1">
    <citation type="journal article" date="2014" name="Acta Crystallogr. D">
        <title>Structure-based characterization and antifreeze properties of a hyperactive ice-binding protein from the Antarctic bacterium Flavobacterium frigoris PS1.</title>
        <authorList>
            <person name="Do H."/>
            <person name="Kim S.J."/>
            <person name="Kim H.J."/>
            <person name="Lee J.H."/>
        </authorList>
    </citation>
    <scope>NUCLEOTIDE SEQUENCE [LARGE SCALE GENOMIC DNA]</scope>
    <source>
        <strain evidence="1 2">PS1</strain>
    </source>
</reference>
<sequence>MFVLINYETAEIEVNPAILRNSTDSLKVKLSNSKLSW</sequence>
<evidence type="ECO:0000313" key="2">
    <source>
        <dbReference type="Proteomes" id="UP000005566"/>
    </source>
</evidence>
<protein>
    <submittedName>
        <fullName evidence="1">Uncharacterized protein</fullName>
    </submittedName>
</protein>